<accession>A0AAP2DNK3</accession>
<dbReference type="CDD" id="cd00093">
    <property type="entry name" value="HTH_XRE"/>
    <property type="match status" value="1"/>
</dbReference>
<dbReference type="SUPFAM" id="SSF47413">
    <property type="entry name" value="lambda repressor-like DNA-binding domains"/>
    <property type="match status" value="1"/>
</dbReference>
<dbReference type="SMART" id="SM00530">
    <property type="entry name" value="HTH_XRE"/>
    <property type="match status" value="1"/>
</dbReference>
<dbReference type="Gene3D" id="1.10.260.40">
    <property type="entry name" value="lambda repressor-like DNA-binding domains"/>
    <property type="match status" value="1"/>
</dbReference>
<protein>
    <recommendedName>
        <fullName evidence="1">HTH cro/C1-type domain-containing protein</fullName>
    </recommendedName>
</protein>
<feature type="domain" description="HTH cro/C1-type" evidence="1">
    <location>
        <begin position="36"/>
        <end position="90"/>
    </location>
</feature>
<name>A0AAP2DNK3_9BACT</name>
<dbReference type="Proteomes" id="UP001319200">
    <property type="component" value="Unassembled WGS sequence"/>
</dbReference>
<dbReference type="InterPro" id="IPR001387">
    <property type="entry name" value="Cro/C1-type_HTH"/>
</dbReference>
<organism evidence="2 3">
    <name type="scientific">Chryseosolibacter histidini</name>
    <dbReference type="NCBI Taxonomy" id="2782349"/>
    <lineage>
        <taxon>Bacteria</taxon>
        <taxon>Pseudomonadati</taxon>
        <taxon>Bacteroidota</taxon>
        <taxon>Cytophagia</taxon>
        <taxon>Cytophagales</taxon>
        <taxon>Chryseotaleaceae</taxon>
        <taxon>Chryseosolibacter</taxon>
    </lineage>
</organism>
<proteinExistence type="predicted"/>
<reference evidence="2 3" key="1">
    <citation type="submission" date="2021-05" db="EMBL/GenBank/DDBJ databases">
        <title>A Polyphasic approach of four new species of the genus Ohtaekwangia: Ohtaekwangia histidinii sp. nov., Ohtaekwangia cretensis sp. nov., Ohtaekwangia indiensis sp. nov., Ohtaekwangia reichenbachii sp. nov. from diverse environment.</title>
        <authorList>
            <person name="Octaviana S."/>
        </authorList>
    </citation>
    <scope>NUCLEOTIDE SEQUENCE [LARGE SCALE GENOMIC DNA]</scope>
    <source>
        <strain evidence="2 3">PWU4</strain>
    </source>
</reference>
<dbReference type="PROSITE" id="PS50943">
    <property type="entry name" value="HTH_CROC1"/>
    <property type="match status" value="1"/>
</dbReference>
<dbReference type="EMBL" id="JAHESF010000008">
    <property type="protein sequence ID" value="MBT1697349.1"/>
    <property type="molecule type" value="Genomic_DNA"/>
</dbReference>
<evidence type="ECO:0000259" key="1">
    <source>
        <dbReference type="PROSITE" id="PS50943"/>
    </source>
</evidence>
<comment type="caution">
    <text evidence="2">The sequence shown here is derived from an EMBL/GenBank/DDBJ whole genome shotgun (WGS) entry which is preliminary data.</text>
</comment>
<keyword evidence="3" id="KW-1185">Reference proteome</keyword>
<gene>
    <name evidence="2" type="ORF">KK083_10705</name>
</gene>
<dbReference type="GO" id="GO:0003677">
    <property type="term" value="F:DNA binding"/>
    <property type="evidence" value="ECO:0007669"/>
    <property type="project" value="InterPro"/>
</dbReference>
<dbReference type="RefSeq" id="WP_254163219.1">
    <property type="nucleotide sequence ID" value="NZ_JAHESF010000008.1"/>
</dbReference>
<evidence type="ECO:0000313" key="3">
    <source>
        <dbReference type="Proteomes" id="UP001319200"/>
    </source>
</evidence>
<dbReference type="InterPro" id="IPR010982">
    <property type="entry name" value="Lambda_DNA-bd_dom_sf"/>
</dbReference>
<dbReference type="AlphaFoldDB" id="A0AAP2DNK3"/>
<evidence type="ECO:0000313" key="2">
    <source>
        <dbReference type="EMBL" id="MBT1697349.1"/>
    </source>
</evidence>
<sequence>MALSFEELGEILKTVGVRMAPKEDFDDFFEIIGENLRNARLAKNIDLESAAQAAGITPDNMELLENGLYNFELLKLANLCAYYKIPMKGIGRRKMKQK</sequence>